<protein>
    <recommendedName>
        <fullName evidence="3">IQ motif containing GTPase activating protein 3</fullName>
    </recommendedName>
</protein>
<dbReference type="InterPro" id="IPR000048">
    <property type="entry name" value="IQ_motif_EF-hand-BS"/>
</dbReference>
<dbReference type="Gene3D" id="1.20.5.190">
    <property type="match status" value="1"/>
</dbReference>
<dbReference type="SUPFAM" id="SSF48350">
    <property type="entry name" value="GTPase activation domain, GAP"/>
    <property type="match status" value="1"/>
</dbReference>
<dbReference type="GO" id="GO:0051015">
    <property type="term" value="F:actin filament binding"/>
    <property type="evidence" value="ECO:0007669"/>
    <property type="project" value="TreeGrafter"/>
</dbReference>
<dbReference type="InterPro" id="IPR008936">
    <property type="entry name" value="Rho_GTPase_activation_prot"/>
</dbReference>
<proteinExistence type="predicted"/>
<reference evidence="1" key="1">
    <citation type="submission" date="2022-11" db="EMBL/GenBank/DDBJ databases">
        <title>Chromosome-level genome of Pogonophryne albipinna.</title>
        <authorList>
            <person name="Jo E."/>
        </authorList>
    </citation>
    <scope>NUCLEOTIDE SEQUENCE</scope>
    <source>
        <strain evidence="1">SGF0006</strain>
        <tissue evidence="1">Muscle</tissue>
    </source>
</reference>
<dbReference type="GO" id="GO:0005938">
    <property type="term" value="C:cell cortex"/>
    <property type="evidence" value="ECO:0007669"/>
    <property type="project" value="TreeGrafter"/>
</dbReference>
<evidence type="ECO:0000313" key="2">
    <source>
        <dbReference type="Proteomes" id="UP001219934"/>
    </source>
</evidence>
<dbReference type="EMBL" id="JAPTMU010000024">
    <property type="protein sequence ID" value="KAJ4923795.1"/>
    <property type="molecule type" value="Genomic_DNA"/>
</dbReference>
<accession>A0AAD6AEK3</accession>
<dbReference type="Proteomes" id="UP001219934">
    <property type="component" value="Unassembled WGS sequence"/>
</dbReference>
<dbReference type="SMART" id="SM00015">
    <property type="entry name" value="IQ"/>
    <property type="match status" value="3"/>
</dbReference>
<gene>
    <name evidence="1" type="ORF">JOQ06_028050</name>
</gene>
<dbReference type="GO" id="GO:0005516">
    <property type="term" value="F:calmodulin binding"/>
    <property type="evidence" value="ECO:0007669"/>
    <property type="project" value="TreeGrafter"/>
</dbReference>
<dbReference type="PANTHER" id="PTHR14149">
    <property type="entry name" value="RAS GTPASE-ACTIVATING PROTEIN WITH IQ MOTIF"/>
    <property type="match status" value="1"/>
</dbReference>
<organism evidence="1 2">
    <name type="scientific">Pogonophryne albipinna</name>
    <dbReference type="NCBI Taxonomy" id="1090488"/>
    <lineage>
        <taxon>Eukaryota</taxon>
        <taxon>Metazoa</taxon>
        <taxon>Chordata</taxon>
        <taxon>Craniata</taxon>
        <taxon>Vertebrata</taxon>
        <taxon>Euteleostomi</taxon>
        <taxon>Actinopterygii</taxon>
        <taxon>Neopterygii</taxon>
        <taxon>Teleostei</taxon>
        <taxon>Neoteleostei</taxon>
        <taxon>Acanthomorphata</taxon>
        <taxon>Eupercaria</taxon>
        <taxon>Perciformes</taxon>
        <taxon>Notothenioidei</taxon>
        <taxon>Pogonophryne</taxon>
    </lineage>
</organism>
<evidence type="ECO:0000313" key="1">
    <source>
        <dbReference type="EMBL" id="KAJ4923795.1"/>
    </source>
</evidence>
<name>A0AAD6AEK3_9TELE</name>
<evidence type="ECO:0008006" key="3">
    <source>
        <dbReference type="Google" id="ProtNLM"/>
    </source>
</evidence>
<dbReference type="Gene3D" id="1.10.506.10">
    <property type="entry name" value="GTPase Activation - p120gap, domain 1"/>
    <property type="match status" value="1"/>
</dbReference>
<dbReference type="Pfam" id="PF00612">
    <property type="entry name" value="IQ"/>
    <property type="match status" value="3"/>
</dbReference>
<sequence length="597" mass="68559">MYFLSPQGVLQQEELFVAVEMLSAVSLINQGLEAGHMQEFSFSLVSPSAGLSEVEPTLLHRYFESLQVKQQQSIELLTWNQLQEGINAINESVQDEHQQLQCVGLINSAVLRGDAQKLLSALLLPSCGLEEVLPANTCRYLNLLTRAQQHRAQVSREPGAELWLADIQEAVKTANQESQRALKLGLSLAAVNQAVKEDKVKQTLRVLMLPELHLQDVLTCCAAQYQRELHCRVEPRSLSGDSRSPWVRVRLEDRSWYYLHLTRLEGVWEQPAGFRQNQVFLDREQIQEVVSSVSASFRRGALWKGSEELITRLQALCRGFLLRQQMQARRRYLGNNTASVVIIQIQAMLRMWSARRKYRARLSFFRRQVGAVVKIQAFFRASRARGEYRMLVHSATPPLSVVRKFLHLLDLGDGDIREEAELLRLREEVVRSIRSNRQLEADLHLMDLKIGLLVRNRATLQEVVSHCKKLTRKNKEQLSDMMDVERNKGLKALSRERRERLEAYQHLFYLLQTQPLYLAQLIFLMPQSRSTRFMEMLVFSLFNYGSDCRAAFLLLQLFTEALRYEIRCSTCSTLTPPTPPCTTLTPPYTTLRPPAAP</sequence>
<comment type="caution">
    <text evidence="1">The sequence shown here is derived from an EMBL/GenBank/DDBJ whole genome shotgun (WGS) entry which is preliminary data.</text>
</comment>
<dbReference type="GO" id="GO:0005096">
    <property type="term" value="F:GTPase activator activity"/>
    <property type="evidence" value="ECO:0007669"/>
    <property type="project" value="TreeGrafter"/>
</dbReference>
<keyword evidence="2" id="KW-1185">Reference proteome</keyword>
<dbReference type="PROSITE" id="PS50096">
    <property type="entry name" value="IQ"/>
    <property type="match status" value="3"/>
</dbReference>
<dbReference type="AlphaFoldDB" id="A0AAD6AEK3"/>
<dbReference type="PANTHER" id="PTHR14149:SF10">
    <property type="entry name" value="RAS GTPASE-ACTIVATING-LIKE PROTEIN IQGAP3"/>
    <property type="match status" value="1"/>
</dbReference>
<dbReference type="GO" id="GO:1903479">
    <property type="term" value="P:mitotic actomyosin contractile ring assembly actin filament organization"/>
    <property type="evidence" value="ECO:0007669"/>
    <property type="project" value="TreeGrafter"/>
</dbReference>